<keyword evidence="4" id="KW-0132">Cell division</keyword>
<feature type="signal peptide" evidence="2">
    <location>
        <begin position="1"/>
        <end position="21"/>
    </location>
</feature>
<reference evidence="4 5" key="1">
    <citation type="submission" date="2013-08" db="EMBL/GenBank/DDBJ databases">
        <authorList>
            <person name="Weinstock G."/>
            <person name="Sodergren E."/>
            <person name="Wylie T."/>
            <person name="Fulton L."/>
            <person name="Fulton R."/>
            <person name="Fronick C."/>
            <person name="O'Laughlin M."/>
            <person name="Godfrey J."/>
            <person name="Miner T."/>
            <person name="Herter B."/>
            <person name="Appelbaum E."/>
            <person name="Cordes M."/>
            <person name="Lek S."/>
            <person name="Wollam A."/>
            <person name="Pepin K.H."/>
            <person name="Palsikar V.B."/>
            <person name="Mitreva M."/>
            <person name="Wilson R.K."/>
        </authorList>
    </citation>
    <scope>NUCLEOTIDE SEQUENCE [LARGE SCALE GENOMIC DNA]</scope>
    <source>
        <strain evidence="4 5">ATCC 700332</strain>
    </source>
</reference>
<dbReference type="EMBL" id="AWVH01000037">
    <property type="protein sequence ID" value="ERJ92304.1"/>
    <property type="molecule type" value="Genomic_DNA"/>
</dbReference>
<dbReference type="Proteomes" id="UP000016649">
    <property type="component" value="Unassembled WGS sequence"/>
</dbReference>
<comment type="caution">
    <text evidence="4">The sequence shown here is derived from an EMBL/GenBank/DDBJ whole genome shotgun (WGS) entry which is preliminary data.</text>
</comment>
<protein>
    <submittedName>
        <fullName evidence="4">Sporulation and cell division repeat protein</fullName>
    </submittedName>
</protein>
<dbReference type="InterPro" id="IPR007730">
    <property type="entry name" value="SPOR-like_dom"/>
</dbReference>
<feature type="region of interest" description="Disordered" evidence="1">
    <location>
        <begin position="173"/>
        <end position="201"/>
    </location>
</feature>
<evidence type="ECO:0000259" key="3">
    <source>
        <dbReference type="Pfam" id="PF05036"/>
    </source>
</evidence>
<dbReference type="InterPro" id="IPR036680">
    <property type="entry name" value="SPOR-like_sf"/>
</dbReference>
<dbReference type="SUPFAM" id="SSF110997">
    <property type="entry name" value="Sporulation related repeat"/>
    <property type="match status" value="1"/>
</dbReference>
<organism evidence="4 5">
    <name type="scientific">Treponema lecithinolyticum ATCC 700332</name>
    <dbReference type="NCBI Taxonomy" id="1321815"/>
    <lineage>
        <taxon>Bacteria</taxon>
        <taxon>Pseudomonadati</taxon>
        <taxon>Spirochaetota</taxon>
        <taxon>Spirochaetia</taxon>
        <taxon>Spirochaetales</taxon>
        <taxon>Treponemataceae</taxon>
        <taxon>Treponema</taxon>
    </lineage>
</organism>
<dbReference type="RefSeq" id="WP_021687666.1">
    <property type="nucleotide sequence ID" value="NZ_KI260569.1"/>
</dbReference>
<feature type="domain" description="SPOR" evidence="3">
    <location>
        <begin position="333"/>
        <end position="382"/>
    </location>
</feature>
<keyword evidence="5" id="KW-1185">Reference proteome</keyword>
<dbReference type="Pfam" id="PF05036">
    <property type="entry name" value="SPOR"/>
    <property type="match status" value="1"/>
</dbReference>
<keyword evidence="4" id="KW-0131">Cell cycle</keyword>
<evidence type="ECO:0000313" key="4">
    <source>
        <dbReference type="EMBL" id="ERJ92304.1"/>
    </source>
</evidence>
<evidence type="ECO:0000313" key="5">
    <source>
        <dbReference type="Proteomes" id="UP000016649"/>
    </source>
</evidence>
<feature type="compositionally biased region" description="Polar residues" evidence="1">
    <location>
        <begin position="175"/>
        <end position="185"/>
    </location>
</feature>
<gene>
    <name evidence="4" type="ORF">HMPREF9193_01462</name>
</gene>
<dbReference type="GO" id="GO:0051301">
    <property type="term" value="P:cell division"/>
    <property type="evidence" value="ECO:0007669"/>
    <property type="project" value="UniProtKB-KW"/>
</dbReference>
<feature type="chain" id="PRO_5045746419" evidence="2">
    <location>
        <begin position="22"/>
        <end position="407"/>
    </location>
</feature>
<sequence>MKKHIILSAVCMAAVVLFTSASKPSLDGRALVAASGELPPGLYIKAAAFLPGDSVIITNPSAKVSVEAMVFSTFSTSEGIAAVLSQETAKRLFIEKDSNSVVQITKNGGDMELSVLSKAMNSAYENQLTEQPLPDDGEQYNMNAADENNAVAMVDEPADGANDKVFTPFADAAPSSAQSTKTESAAQPDKINIPEYDDVPSVMDGAAEQSSLVSDEPMPETVLPEKNSMTEQENLVVTKTETSADDVVPDDVASKNVSETSAAESVPNVLLPADENPPPTFDDTAMQNESAVEPDSAMFGSESEEKPPIEETAGFNYADIRKYVINDIREFGTGAYCVQLAAYKDAANIARVLDRFADKYPVRLAASEKISGAYQVLIGPLNKDEYPVVLKRFIAWGFKDAFLRRVR</sequence>
<evidence type="ECO:0000256" key="1">
    <source>
        <dbReference type="SAM" id="MobiDB-lite"/>
    </source>
</evidence>
<evidence type="ECO:0000256" key="2">
    <source>
        <dbReference type="SAM" id="SignalP"/>
    </source>
</evidence>
<keyword evidence="2" id="KW-0732">Signal</keyword>
<accession>A0ABN0NXV4</accession>
<name>A0ABN0NXV4_TRELE</name>
<proteinExistence type="predicted"/>
<feature type="region of interest" description="Disordered" evidence="1">
    <location>
        <begin position="258"/>
        <end position="282"/>
    </location>
</feature>